<organism evidence="2 3">
    <name type="scientific">Fonsecaea erecta</name>
    <dbReference type="NCBI Taxonomy" id="1367422"/>
    <lineage>
        <taxon>Eukaryota</taxon>
        <taxon>Fungi</taxon>
        <taxon>Dikarya</taxon>
        <taxon>Ascomycota</taxon>
        <taxon>Pezizomycotina</taxon>
        <taxon>Eurotiomycetes</taxon>
        <taxon>Chaetothyriomycetidae</taxon>
        <taxon>Chaetothyriales</taxon>
        <taxon>Herpotrichiellaceae</taxon>
        <taxon>Fonsecaea</taxon>
    </lineage>
</organism>
<dbReference type="EMBL" id="LVYI01000005">
    <property type="protein sequence ID" value="OAP59543.1"/>
    <property type="molecule type" value="Genomic_DNA"/>
</dbReference>
<dbReference type="RefSeq" id="XP_018692910.1">
    <property type="nucleotide sequence ID" value="XM_018838350.1"/>
</dbReference>
<protein>
    <submittedName>
        <fullName evidence="2">Uncharacterized protein</fullName>
    </submittedName>
</protein>
<comment type="caution">
    <text evidence="2">The sequence shown here is derived from an EMBL/GenBank/DDBJ whole genome shotgun (WGS) entry which is preliminary data.</text>
</comment>
<evidence type="ECO:0000313" key="3">
    <source>
        <dbReference type="Proteomes" id="UP000078343"/>
    </source>
</evidence>
<feature type="compositionally biased region" description="Acidic residues" evidence="1">
    <location>
        <begin position="109"/>
        <end position="121"/>
    </location>
</feature>
<gene>
    <name evidence="2" type="ORF">AYL99_06841</name>
</gene>
<feature type="compositionally biased region" description="Polar residues" evidence="1">
    <location>
        <begin position="95"/>
        <end position="106"/>
    </location>
</feature>
<sequence>MSSSLLHATPERYITGAALCAFPNVCLKREDFLSTTVIKPPRPNSSPNPPSSGLSELVEDVDVMFSRTSNWSARKKLLDLEEMVTLSELGRYSPPWQQSPDISESTFEPAEEGDNDDDERYEETVQAQSSKYDVKPPARHSTRFEPWSAPPRSTPRSALRSPENNVDDVEEPGPPEHNLRKRTLQQTNPYKFDKHRHQLSWKTGREASSNKVETAVREEIGVVDKQMTTKKP</sequence>
<reference evidence="2 3" key="1">
    <citation type="submission" date="2016-04" db="EMBL/GenBank/DDBJ databases">
        <title>Draft genome of Fonsecaea erecta CBS 125763.</title>
        <authorList>
            <person name="Weiss V.A."/>
            <person name="Vicente V.A."/>
            <person name="Raittz R.T."/>
            <person name="Moreno L.F."/>
            <person name="De Souza E.M."/>
            <person name="Pedrosa F.O."/>
            <person name="Steffens M.B."/>
            <person name="Faoro H."/>
            <person name="Tadra-Sfeir M.Z."/>
            <person name="Najafzadeh M.J."/>
            <person name="Felipe M.S."/>
            <person name="Teixeira M."/>
            <person name="Sun J."/>
            <person name="Xi L."/>
            <person name="Gomes R."/>
            <person name="De Azevedo C.M."/>
            <person name="Salgado C.G."/>
            <person name="Da Silva M.B."/>
            <person name="Nascimento M.F."/>
            <person name="Queiroz-Telles F."/>
            <person name="Attili D.S."/>
            <person name="Gorbushina A."/>
        </authorList>
    </citation>
    <scope>NUCLEOTIDE SEQUENCE [LARGE SCALE GENOMIC DNA]</scope>
    <source>
        <strain evidence="2 3">CBS 125763</strain>
    </source>
</reference>
<dbReference type="GeneID" id="30011009"/>
<dbReference type="OrthoDB" id="4121291at2759"/>
<keyword evidence="3" id="KW-1185">Reference proteome</keyword>
<evidence type="ECO:0000313" key="2">
    <source>
        <dbReference type="EMBL" id="OAP59543.1"/>
    </source>
</evidence>
<evidence type="ECO:0000256" key="1">
    <source>
        <dbReference type="SAM" id="MobiDB-lite"/>
    </source>
</evidence>
<proteinExistence type="predicted"/>
<dbReference type="Proteomes" id="UP000078343">
    <property type="component" value="Unassembled WGS sequence"/>
</dbReference>
<feature type="region of interest" description="Disordered" evidence="1">
    <location>
        <begin position="91"/>
        <end position="213"/>
    </location>
</feature>
<accession>A0A178ZK33</accession>
<dbReference type="AlphaFoldDB" id="A0A178ZK33"/>
<name>A0A178ZK33_9EURO</name>